<protein>
    <submittedName>
        <fullName evidence="3">Glutamine amidotransferase class-II</fullName>
    </submittedName>
</protein>
<dbReference type="Gene3D" id="3.60.20.10">
    <property type="entry name" value="Glutamine Phosphoribosylpyrophosphate, subunit 1, domain 1"/>
    <property type="match status" value="1"/>
</dbReference>
<dbReference type="PROSITE" id="PS51278">
    <property type="entry name" value="GATASE_TYPE_2"/>
    <property type="match status" value="1"/>
</dbReference>
<organism evidence="3 4">
    <name type="scientific">Methanohalobium evestigatum (strain ATCC BAA-1072 / DSM 3721 / NBRC 107634 / OCM 161 / Z-7303)</name>
    <dbReference type="NCBI Taxonomy" id="644295"/>
    <lineage>
        <taxon>Archaea</taxon>
        <taxon>Methanobacteriati</taxon>
        <taxon>Methanobacteriota</taxon>
        <taxon>Stenosarchaea group</taxon>
        <taxon>Methanomicrobia</taxon>
        <taxon>Methanosarcinales</taxon>
        <taxon>Methanosarcinaceae</taxon>
        <taxon>Methanohalobium</taxon>
    </lineage>
</organism>
<keyword evidence="1 3" id="KW-0315">Glutamine amidotransferase</keyword>
<dbReference type="SUPFAM" id="SSF56235">
    <property type="entry name" value="N-terminal nucleophile aminohydrolases (Ntn hydrolases)"/>
    <property type="match status" value="1"/>
</dbReference>
<dbReference type="InterPro" id="IPR029055">
    <property type="entry name" value="Ntn_hydrolases_N"/>
</dbReference>
<dbReference type="PANTHER" id="PTHR42824:SF1">
    <property type="entry name" value="GLUTAMINE AMIDOTRANSFERASE YAFJ-RELATED"/>
    <property type="match status" value="1"/>
</dbReference>
<gene>
    <name evidence="3" type="ordered locus">Metev_0168</name>
</gene>
<dbReference type="CDD" id="cd01908">
    <property type="entry name" value="YafJ"/>
    <property type="match status" value="1"/>
</dbReference>
<dbReference type="STRING" id="644295.Metev_0168"/>
<dbReference type="AlphaFoldDB" id="D7E677"/>
<dbReference type="GO" id="GO:0016740">
    <property type="term" value="F:transferase activity"/>
    <property type="evidence" value="ECO:0007669"/>
    <property type="project" value="UniProtKB-KW"/>
</dbReference>
<proteinExistence type="predicted"/>
<dbReference type="KEGG" id="mev:Metev_0168"/>
<reference evidence="3 4" key="1">
    <citation type="submission" date="2010-06" db="EMBL/GenBank/DDBJ databases">
        <title>Complete sequence chromosome of Methanohalobium evestigatum Z-7303.</title>
        <authorList>
            <consortium name="US DOE Joint Genome Institute"/>
            <person name="Lucas S."/>
            <person name="Copeland A."/>
            <person name="Lapidus A."/>
            <person name="Cheng J.-F."/>
            <person name="Bruce D."/>
            <person name="Goodwin L."/>
            <person name="Pitluck S."/>
            <person name="Saunders E."/>
            <person name="Detter J.C."/>
            <person name="Han C."/>
            <person name="Tapia R."/>
            <person name="Land M."/>
            <person name="Hauser L."/>
            <person name="Kyrpides N."/>
            <person name="Mikhailova N."/>
            <person name="Sieprawska-Lupa M."/>
            <person name="Whitman W.B."/>
            <person name="Anderson I."/>
            <person name="Woyke T."/>
        </authorList>
    </citation>
    <scope>NUCLEOTIDE SEQUENCE [LARGE SCALE GENOMIC DNA]</scope>
    <source>
        <strain evidence="4">ATCC BAA-1072 / DSM 3721 / NBRC 107634 / OCM 161 / Z-7303</strain>
    </source>
</reference>
<evidence type="ECO:0000256" key="1">
    <source>
        <dbReference type="ARBA" id="ARBA00022962"/>
    </source>
</evidence>
<dbReference type="Proteomes" id="UP000000391">
    <property type="component" value="Chromosome"/>
</dbReference>
<dbReference type="PANTHER" id="PTHR42824">
    <property type="entry name" value="GLUTAMINE AMIDOTRANSFERASE"/>
    <property type="match status" value="1"/>
</dbReference>
<dbReference type="HOGENOM" id="CLU_059273_0_1_2"/>
<feature type="domain" description="Glutamine amidotransferase type-2" evidence="2">
    <location>
        <begin position="2"/>
        <end position="264"/>
    </location>
</feature>
<sequence length="287" mass="33153">MCELLGLSFNISIKPSISFTGFRSKGEQNPDGWGIAYYPVANNKNKSEKSAQIIKEPINSKKSNLSSFLTDYQKLESKLIISHVRKSSKKNFGHKNTHPFSRELNGCEYIFAHNGTFNNNKDDFNKGRFIPMGVTDSENIFCHILGCIEENGITQWDSGNGKENFEWLSNKLNEVNENGKLNCIFSDSEYLFCYQDNNGHHNNLYYLHRKPPYDKANLSDEELKIKLDEEKYDDQTGYVVATKRLTNEYWESFEPGELIVFKDGEIIYSNKRDFDHPTETNKGILEY</sequence>
<evidence type="ECO:0000313" key="3">
    <source>
        <dbReference type="EMBL" id="ADI73099.1"/>
    </source>
</evidence>
<dbReference type="Pfam" id="PF13230">
    <property type="entry name" value="GATase_4"/>
    <property type="match status" value="1"/>
</dbReference>
<accession>D7E677</accession>
<dbReference type="EMBL" id="CP002069">
    <property type="protein sequence ID" value="ADI73099.1"/>
    <property type="molecule type" value="Genomic_DNA"/>
</dbReference>
<keyword evidence="3" id="KW-0808">Transferase</keyword>
<dbReference type="InterPro" id="IPR026869">
    <property type="entry name" value="EgtC-like"/>
</dbReference>
<keyword evidence="4" id="KW-1185">Reference proteome</keyword>
<dbReference type="InterPro" id="IPR017932">
    <property type="entry name" value="GATase_2_dom"/>
</dbReference>
<evidence type="ECO:0000313" key="4">
    <source>
        <dbReference type="Proteomes" id="UP000000391"/>
    </source>
</evidence>
<name>D7E677_METEZ</name>
<evidence type="ECO:0000259" key="2">
    <source>
        <dbReference type="PROSITE" id="PS51278"/>
    </source>
</evidence>